<sequence>MKRRAFSRCTAAGIAALLSVAAIGQTMLTASAASGVVINEVCTKNTTVPASDGKFYDFVELYNPTGSAVSIAGYGLSDDAAAPMQYTLPRNASIPAYGYYTIYCGVDSGSGVQGASFGLSKNGEKIILSNANGNAVETVDVPALNDDTSYGRTPDGSSNFGVFSSLTPGYANQNNQNVQADVSEPQFSKESGFYSNSFDLSISAPSGCTVYYTLDGSDPTTASERANGSINIYDRSSEQNVYSARTDVADGYTPPSSPVDKATIVRAIAVDRNGNVSDIVTKTYFIGYTQNDCEMNMRVISLVSDPDNLFDYEKGIYVKGKIYDQSSGNMMQSWSHPANYTQDGKEWERPANITVFEKGKATYNANVGIRIHGAATRSDVQKSFNLYARSEYGTKKLKYDFFNGQLTNHKGEVIDSFEKITLRNGGNDYKTKLRDRLNHEMVSDRHFGSQAQTECVVFLDGEFWGTYNITEKIGKEYISDHYKVKEDNVCMIKTDELADGTQQGLSDYEQLKRLATSNNFKDSSAYAKLEELMDMRSFAEYMATELIVGNSDFGDNNYALWKTETVDADKKYGDGKWRFILFDTEYGQGLYGQSNANTNSIQTLRSKNKWITQLFFGLCDNQDFRDLFLRAYFDLCNENFDTDKVLSRLNELENTYKASMSKSYARFNWSSGTGGWGGFPGGGWQFPGQGGQQNPGQQNPGDGQQTNGGDKFSNEVSSIRSFWSNRISACEQQVMQYFGISSTVNVTVKNNSSQGHVNFNTLKVYDSSWSGVYPADCKLTLEAKPEDGYHLEKWVVSGAQFVSGSATSEEAVIKPTGQNVTVQAVYASGSGSSQSSGKDYPTNIRVNYNSQYHQIQFVWDKVQGADKYGIAVYLAGKWRVQTSSITTNSFVTPKNLTPGMSYRVAVAARVNGKWNTTDPIKNAVTVTVR</sequence>
<comment type="caution">
    <text evidence="4">The sequence shown here is derived from an EMBL/GenBank/DDBJ whole genome shotgun (WGS) entry which is preliminary data.</text>
</comment>
<name>A0A011VWK9_RUMAL</name>
<proteinExistence type="predicted"/>
<dbReference type="SUPFAM" id="SSF49265">
    <property type="entry name" value="Fibronectin type III"/>
    <property type="match status" value="1"/>
</dbReference>
<protein>
    <recommendedName>
        <fullName evidence="3">LTD domain-containing protein</fullName>
    </recommendedName>
</protein>
<feature type="region of interest" description="Disordered" evidence="1">
    <location>
        <begin position="682"/>
        <end position="711"/>
    </location>
</feature>
<dbReference type="SUPFAM" id="SSF74853">
    <property type="entry name" value="Lamin A/C globular tail domain"/>
    <property type="match status" value="1"/>
</dbReference>
<dbReference type="PROSITE" id="PS51841">
    <property type="entry name" value="LTD"/>
    <property type="match status" value="1"/>
</dbReference>
<dbReference type="AlphaFoldDB" id="A0A011VWK9"/>
<dbReference type="InterPro" id="IPR013783">
    <property type="entry name" value="Ig-like_fold"/>
</dbReference>
<dbReference type="Gene3D" id="2.60.40.1260">
    <property type="entry name" value="Lamin Tail domain"/>
    <property type="match status" value="1"/>
</dbReference>
<dbReference type="Gene3D" id="2.60.40.10">
    <property type="entry name" value="Immunoglobulins"/>
    <property type="match status" value="1"/>
</dbReference>
<keyword evidence="2" id="KW-0732">Signal</keyword>
<dbReference type="EMBL" id="JEOB01000002">
    <property type="protein sequence ID" value="EXM39626.1"/>
    <property type="molecule type" value="Genomic_DNA"/>
</dbReference>
<evidence type="ECO:0000313" key="4">
    <source>
        <dbReference type="EMBL" id="EXM39626.1"/>
    </source>
</evidence>
<accession>A0A011VWK9</accession>
<organism evidence="4 5">
    <name type="scientific">Ruminococcus albus SY3</name>
    <dbReference type="NCBI Taxonomy" id="1341156"/>
    <lineage>
        <taxon>Bacteria</taxon>
        <taxon>Bacillati</taxon>
        <taxon>Bacillota</taxon>
        <taxon>Clostridia</taxon>
        <taxon>Eubacteriales</taxon>
        <taxon>Oscillospiraceae</taxon>
        <taxon>Ruminococcus</taxon>
    </lineage>
</organism>
<feature type="signal peptide" evidence="2">
    <location>
        <begin position="1"/>
        <end position="32"/>
    </location>
</feature>
<keyword evidence="5" id="KW-1185">Reference proteome</keyword>
<gene>
    <name evidence="4" type="ORF">RASY3_07245</name>
</gene>
<dbReference type="Pfam" id="PF00932">
    <property type="entry name" value="LTD"/>
    <property type="match status" value="1"/>
</dbReference>
<dbReference type="OrthoDB" id="9806464at2"/>
<dbReference type="Pfam" id="PF08757">
    <property type="entry name" value="CotH"/>
    <property type="match status" value="1"/>
</dbReference>
<dbReference type="InterPro" id="IPR036116">
    <property type="entry name" value="FN3_sf"/>
</dbReference>
<dbReference type="RefSeq" id="WP_051506387.1">
    <property type="nucleotide sequence ID" value="NZ_JEOB01000002.1"/>
</dbReference>
<evidence type="ECO:0000256" key="1">
    <source>
        <dbReference type="SAM" id="MobiDB-lite"/>
    </source>
</evidence>
<dbReference type="Proteomes" id="UP000021369">
    <property type="component" value="Unassembled WGS sequence"/>
</dbReference>
<dbReference type="InterPro" id="IPR014867">
    <property type="entry name" value="Spore_coat_CotH_CotH2/3/7"/>
</dbReference>
<dbReference type="InterPro" id="IPR001322">
    <property type="entry name" value="Lamin_tail_dom"/>
</dbReference>
<dbReference type="PATRIC" id="fig|1341156.4.peg.1863"/>
<feature type="compositionally biased region" description="Gly residues" evidence="1">
    <location>
        <begin position="682"/>
        <end position="693"/>
    </location>
</feature>
<dbReference type="InterPro" id="IPR036415">
    <property type="entry name" value="Lamin_tail_dom_sf"/>
</dbReference>
<evidence type="ECO:0000256" key="2">
    <source>
        <dbReference type="SAM" id="SignalP"/>
    </source>
</evidence>
<evidence type="ECO:0000313" key="5">
    <source>
        <dbReference type="Proteomes" id="UP000021369"/>
    </source>
</evidence>
<feature type="domain" description="LTD" evidence="3">
    <location>
        <begin position="24"/>
        <end position="152"/>
    </location>
</feature>
<evidence type="ECO:0000259" key="3">
    <source>
        <dbReference type="PROSITE" id="PS51841"/>
    </source>
</evidence>
<feature type="chain" id="PRO_5001465113" description="LTD domain-containing protein" evidence="2">
    <location>
        <begin position="33"/>
        <end position="929"/>
    </location>
</feature>
<reference evidence="4 5" key="1">
    <citation type="submission" date="2013-06" db="EMBL/GenBank/DDBJ databases">
        <title>Rumen cellulosomics: divergent fiber-degrading strategies revealed by comparative genome-wide analysis of six Ruminococcal strains.</title>
        <authorList>
            <person name="Dassa B."/>
            <person name="Borovok I."/>
            <person name="Lamed R."/>
            <person name="Flint H."/>
            <person name="Yeoman C.J."/>
            <person name="White B."/>
            <person name="Bayer E.A."/>
        </authorList>
    </citation>
    <scope>NUCLEOTIDE SEQUENCE [LARGE SCALE GENOMIC DNA]</scope>
    <source>
        <strain evidence="4 5">SY3</strain>
    </source>
</reference>
<dbReference type="InterPro" id="IPR026876">
    <property type="entry name" value="Fn3_assoc_repeat"/>
</dbReference>
<feature type="compositionally biased region" description="Low complexity" evidence="1">
    <location>
        <begin position="694"/>
        <end position="710"/>
    </location>
</feature>
<dbReference type="Pfam" id="PF13287">
    <property type="entry name" value="Fn3_assoc"/>
    <property type="match status" value="1"/>
</dbReference>